<evidence type="ECO:0000313" key="3">
    <source>
        <dbReference type="Proteomes" id="UP001153069"/>
    </source>
</evidence>
<feature type="region of interest" description="Disordered" evidence="1">
    <location>
        <begin position="1"/>
        <end position="122"/>
    </location>
</feature>
<dbReference type="Proteomes" id="UP001153069">
    <property type="component" value="Unassembled WGS sequence"/>
</dbReference>
<name>A0A9N8D6R7_9STRA</name>
<sequence>MTTKEEGETEAPEKTLPSLSQVEEGIVSPQREENSRQSSNVQEEVAPTYLWQNHENNGQGQKSSPPAPARLPRNLPRKQPIVQASKVANQQGDSSCSNNKEDNRKLNTGPNNQQEEEAPSYWWQNHENGEWWSGKIKVPQSQAMNDRGNDDGNNDQLKENTSTIKIIPGDEENEAYQRVSGGGSNTRLLVGDKNSTLWIGTNGDVQGAVPPQTQTMQDRADYDCEKHEEPKLDEPKRRSMNDACPWMQDCPGGAYCPCMVVCLPCMVVYLQCYCCRDCLLYICDTSNSKHDRPIFEGPEGGMRTCNDQKRDMQEVSFDCCDRVWCGNDDSPGLCPEVCDQGICDNGIQHFCGDCSKMCSDGCQCCGDCCMDCLCCDGCNCGGCDCDCGGDCGDAGECLFCILCCPCQVLAGASN</sequence>
<keyword evidence="3" id="KW-1185">Reference proteome</keyword>
<comment type="caution">
    <text evidence="2">The sequence shown here is derived from an EMBL/GenBank/DDBJ whole genome shotgun (WGS) entry which is preliminary data.</text>
</comment>
<dbReference type="AlphaFoldDB" id="A0A9N8D6R7"/>
<accession>A0A9N8D6R7</accession>
<proteinExistence type="predicted"/>
<dbReference type="EMBL" id="CAICTM010000019">
    <property type="protein sequence ID" value="CAB9497407.1"/>
    <property type="molecule type" value="Genomic_DNA"/>
</dbReference>
<gene>
    <name evidence="2" type="ORF">SEMRO_19_G013570.1</name>
</gene>
<organism evidence="2 3">
    <name type="scientific">Seminavis robusta</name>
    <dbReference type="NCBI Taxonomy" id="568900"/>
    <lineage>
        <taxon>Eukaryota</taxon>
        <taxon>Sar</taxon>
        <taxon>Stramenopiles</taxon>
        <taxon>Ochrophyta</taxon>
        <taxon>Bacillariophyta</taxon>
        <taxon>Bacillariophyceae</taxon>
        <taxon>Bacillariophycidae</taxon>
        <taxon>Naviculales</taxon>
        <taxon>Naviculaceae</taxon>
        <taxon>Seminavis</taxon>
    </lineage>
</organism>
<feature type="region of interest" description="Disordered" evidence="1">
    <location>
        <begin position="141"/>
        <end position="162"/>
    </location>
</feature>
<feature type="compositionally biased region" description="Polar residues" evidence="1">
    <location>
        <begin position="86"/>
        <end position="98"/>
    </location>
</feature>
<reference evidence="2" key="1">
    <citation type="submission" date="2020-06" db="EMBL/GenBank/DDBJ databases">
        <authorList>
            <consortium name="Plant Systems Biology data submission"/>
        </authorList>
    </citation>
    <scope>NUCLEOTIDE SEQUENCE</scope>
    <source>
        <strain evidence="2">D6</strain>
    </source>
</reference>
<evidence type="ECO:0000313" key="2">
    <source>
        <dbReference type="EMBL" id="CAB9497407.1"/>
    </source>
</evidence>
<protein>
    <submittedName>
        <fullName evidence="2">Uncharacterized protein</fullName>
    </submittedName>
</protein>
<feature type="compositionally biased region" description="Polar residues" evidence="1">
    <location>
        <begin position="50"/>
        <end position="64"/>
    </location>
</feature>
<evidence type="ECO:0000256" key="1">
    <source>
        <dbReference type="SAM" id="MobiDB-lite"/>
    </source>
</evidence>